<dbReference type="EMBL" id="CAXAMM010005258">
    <property type="protein sequence ID" value="CAK9006622.1"/>
    <property type="molecule type" value="Genomic_DNA"/>
</dbReference>
<evidence type="ECO:0000313" key="3">
    <source>
        <dbReference type="Proteomes" id="UP001642464"/>
    </source>
</evidence>
<feature type="compositionally biased region" description="Basic and acidic residues" evidence="1">
    <location>
        <begin position="251"/>
        <end position="264"/>
    </location>
</feature>
<feature type="region of interest" description="Disordered" evidence="1">
    <location>
        <begin position="230"/>
        <end position="268"/>
    </location>
</feature>
<protein>
    <submittedName>
        <fullName evidence="2">Uncharacterized protein</fullName>
    </submittedName>
</protein>
<name>A0ABP0IWW9_9DINO</name>
<comment type="caution">
    <text evidence="2">The sequence shown here is derived from an EMBL/GenBank/DDBJ whole genome shotgun (WGS) entry which is preliminary data.</text>
</comment>
<dbReference type="Proteomes" id="UP001642464">
    <property type="component" value="Unassembled WGS sequence"/>
</dbReference>
<organism evidence="2 3">
    <name type="scientific">Durusdinium trenchii</name>
    <dbReference type="NCBI Taxonomy" id="1381693"/>
    <lineage>
        <taxon>Eukaryota</taxon>
        <taxon>Sar</taxon>
        <taxon>Alveolata</taxon>
        <taxon>Dinophyceae</taxon>
        <taxon>Suessiales</taxon>
        <taxon>Symbiodiniaceae</taxon>
        <taxon>Durusdinium</taxon>
    </lineage>
</organism>
<accession>A0ABP0IWW9</accession>
<proteinExistence type="predicted"/>
<evidence type="ECO:0000256" key="1">
    <source>
        <dbReference type="SAM" id="MobiDB-lite"/>
    </source>
</evidence>
<feature type="region of interest" description="Disordered" evidence="1">
    <location>
        <begin position="281"/>
        <end position="310"/>
    </location>
</feature>
<keyword evidence="3" id="KW-1185">Reference proteome</keyword>
<feature type="region of interest" description="Disordered" evidence="1">
    <location>
        <begin position="1"/>
        <end position="23"/>
    </location>
</feature>
<evidence type="ECO:0000313" key="2">
    <source>
        <dbReference type="EMBL" id="CAK9006622.1"/>
    </source>
</evidence>
<feature type="compositionally biased region" description="Low complexity" evidence="1">
    <location>
        <begin position="287"/>
        <end position="301"/>
    </location>
</feature>
<reference evidence="2 3" key="1">
    <citation type="submission" date="2024-02" db="EMBL/GenBank/DDBJ databases">
        <authorList>
            <person name="Chen Y."/>
            <person name="Shah S."/>
            <person name="Dougan E. K."/>
            <person name="Thang M."/>
            <person name="Chan C."/>
        </authorList>
    </citation>
    <scope>NUCLEOTIDE SEQUENCE [LARGE SCALE GENOMIC DNA]</scope>
</reference>
<sequence length="378" mass="40535">MDIPLFGGSSDGDPEDDGQSLGGLDADLSRAHSIIQALPLTVIQVDSIHPDFGAEGGFLEIRTAHHKTGRGADKKFMFLPILIPAMDVKGIMWLEGATSAFTEAGLSLCGTIQGPLFPAPGAMPGVFNKRPLASSEASSYLRALVRLPEPKKGSSEQIVSSHSCKATMLSWCAKFGLGEVTRTILGRHSRAAAETYAIYSRDLIVAPTRELQGVINKVAAGTFCPDAPRSAFFPTDSEQPAREVTIGPNHHAADETGLREDVKSEGQAGDLGSEKVLIDISDDESSSDSSSGSDASSSESSCLEEPPVRVKRFRPQVPQTETWFVNEKSHILHVLSNAASGDDFLYLACGKRLNAAYRRSTDSDSWNALCKLCQRRKG</sequence>
<gene>
    <name evidence="2" type="ORF">SCF082_LOCUS9107</name>
</gene>